<evidence type="ECO:0000256" key="1">
    <source>
        <dbReference type="ARBA" id="ARBA00004167"/>
    </source>
</evidence>
<dbReference type="EMBL" id="QDEB01101411">
    <property type="protein sequence ID" value="RZC31918.1"/>
    <property type="molecule type" value="Genomic_DNA"/>
</dbReference>
<dbReference type="STRING" id="1661398.A0A482VHI4"/>
<evidence type="ECO:0000256" key="9">
    <source>
        <dbReference type="RuleBase" id="RU369078"/>
    </source>
</evidence>
<name>A0A482VHI4_ASBVE</name>
<keyword evidence="8 9" id="KW-0472">Membrane</keyword>
<feature type="compositionally biased region" description="Basic and acidic residues" evidence="10">
    <location>
        <begin position="442"/>
        <end position="451"/>
    </location>
</feature>
<evidence type="ECO:0000256" key="5">
    <source>
        <dbReference type="ARBA" id="ARBA00022771"/>
    </source>
</evidence>
<keyword evidence="5 9" id="KW-0863">Zinc-finger</keyword>
<sequence length="533" mass="59439">SFQPSNRYYETNLSAPGNTTNLENKESKESSDRLRFGIPITTYGNTGNGVQYGSNTGTGYVFSPMKIDVGGIALGALIGLGAILIVPKIAAAFTGGYGYRSLEDDMSSVTEMLARIDNSLEQHNIDSSSCMQRIICTYVNEAQRHMQTGEANTIDQFIFSLTNNSLFSYMLDGTTIKQAVDMGKEGDAERCSSLYAKCPVSKENITKVIAIPQHWCCRYCRLFKMGLCKCPKRRVTNQFCFEHRVCVCENCMVTNHPICVVQSYLQWLQDSDYNSICELCNKVLNVEDSIRLTCYHHFSRQLPPTTAPRGYSCPSCKSALFPPSNLISPVADVLKEKLAGVNWARAGLGLPLLSEEREVKAVVNHVTTSSIPTSSKSPNPTHSVVNVEDQGAFNRTGADGYQASSNRRIFQDIREVKPVVFDHDDDKYKRRPASELVRTWWRSKEKSDPKKKSGGFFSCFKRQNEANSRRPQRTPARTFTAAQQTKSDDDTDASVILKGPGGSDVHNIGEINKEQKQNFYFRPSSKEIGCIQK</sequence>
<evidence type="ECO:0000256" key="2">
    <source>
        <dbReference type="ARBA" id="ARBA00005561"/>
    </source>
</evidence>
<evidence type="ECO:0000313" key="13">
    <source>
        <dbReference type="EMBL" id="RZC31918.1"/>
    </source>
</evidence>
<evidence type="ECO:0000259" key="11">
    <source>
        <dbReference type="Pfam" id="PF25993"/>
    </source>
</evidence>
<comment type="similarity">
    <text evidence="2 9">Belongs to the ZFPL1 family.</text>
</comment>
<dbReference type="GO" id="GO:0016020">
    <property type="term" value="C:membrane"/>
    <property type="evidence" value="ECO:0007669"/>
    <property type="project" value="UniProtKB-SubCell"/>
</dbReference>
<feature type="non-terminal residue" evidence="13">
    <location>
        <position position="1"/>
    </location>
</feature>
<dbReference type="OrthoDB" id="1916590at2759"/>
<evidence type="ECO:0000256" key="4">
    <source>
        <dbReference type="ARBA" id="ARBA00022723"/>
    </source>
</evidence>
<feature type="non-terminal residue" evidence="13">
    <location>
        <position position="533"/>
    </location>
</feature>
<reference evidence="13 14" key="1">
    <citation type="submission" date="2017-03" db="EMBL/GenBank/DDBJ databases">
        <title>Genome of the blue death feigning beetle - Asbolus verrucosus.</title>
        <authorList>
            <person name="Rider S.D."/>
        </authorList>
    </citation>
    <scope>NUCLEOTIDE SEQUENCE [LARGE SCALE GENOMIC DNA]</scope>
    <source>
        <strain evidence="13">Butters</strain>
        <tissue evidence="13">Head and leg muscle</tissue>
    </source>
</reference>
<feature type="domain" description="ZFPL1-like U-box" evidence="12">
    <location>
        <begin position="277"/>
        <end position="326"/>
    </location>
</feature>
<dbReference type="InterPro" id="IPR039043">
    <property type="entry name" value="ZFPL1"/>
</dbReference>
<evidence type="ECO:0000259" key="12">
    <source>
        <dbReference type="Pfam" id="PF25998"/>
    </source>
</evidence>
<keyword evidence="14" id="KW-1185">Reference proteome</keyword>
<dbReference type="InterPro" id="IPR006631">
    <property type="entry name" value="DM4_12"/>
</dbReference>
<dbReference type="Pfam" id="PF07841">
    <property type="entry name" value="DM4_12"/>
    <property type="match status" value="1"/>
</dbReference>
<dbReference type="Proteomes" id="UP000292052">
    <property type="component" value="Unassembled WGS sequence"/>
</dbReference>
<dbReference type="GO" id="GO:0005794">
    <property type="term" value="C:Golgi apparatus"/>
    <property type="evidence" value="ECO:0007669"/>
    <property type="project" value="TreeGrafter"/>
</dbReference>
<gene>
    <name evidence="13" type="ORF">BDFB_002221</name>
</gene>
<dbReference type="InterPro" id="IPR058730">
    <property type="entry name" value="U-box_ZFPL1-like"/>
</dbReference>
<feature type="compositionally biased region" description="Polar residues" evidence="10">
    <location>
        <begin position="475"/>
        <end position="485"/>
    </location>
</feature>
<comment type="caution">
    <text evidence="13">The sequence shown here is derived from an EMBL/GenBank/DDBJ whole genome shotgun (WGS) entry which is preliminary data.</text>
</comment>
<evidence type="ECO:0000256" key="3">
    <source>
        <dbReference type="ARBA" id="ARBA00022692"/>
    </source>
</evidence>
<evidence type="ECO:0000256" key="8">
    <source>
        <dbReference type="ARBA" id="ARBA00023136"/>
    </source>
</evidence>
<feature type="domain" description="ZFPL1-like B-box zinc-binding" evidence="11">
    <location>
        <begin position="225"/>
        <end position="270"/>
    </location>
</feature>
<dbReference type="PANTHER" id="PTHR12981">
    <property type="entry name" value="ZINC FINGER PROTEIN-LIKE 1"/>
    <property type="match status" value="1"/>
</dbReference>
<organism evidence="13 14">
    <name type="scientific">Asbolus verrucosus</name>
    <name type="common">Desert ironclad beetle</name>
    <dbReference type="NCBI Taxonomy" id="1661398"/>
    <lineage>
        <taxon>Eukaryota</taxon>
        <taxon>Metazoa</taxon>
        <taxon>Ecdysozoa</taxon>
        <taxon>Arthropoda</taxon>
        <taxon>Hexapoda</taxon>
        <taxon>Insecta</taxon>
        <taxon>Pterygota</taxon>
        <taxon>Neoptera</taxon>
        <taxon>Endopterygota</taxon>
        <taxon>Coleoptera</taxon>
        <taxon>Polyphaga</taxon>
        <taxon>Cucujiformia</taxon>
        <taxon>Tenebrionidae</taxon>
        <taxon>Pimeliinae</taxon>
        <taxon>Asbolus</taxon>
    </lineage>
</organism>
<keyword evidence="7" id="KW-1133">Transmembrane helix</keyword>
<dbReference type="GO" id="GO:0008270">
    <property type="term" value="F:zinc ion binding"/>
    <property type="evidence" value="ECO:0007669"/>
    <property type="project" value="UniProtKB-UniRule"/>
</dbReference>
<protein>
    <recommendedName>
        <fullName evidence="9">Zinc finger protein-like 1 homolog</fullName>
    </recommendedName>
</protein>
<comment type="subcellular location">
    <subcellularLocation>
        <location evidence="1 9">Membrane</location>
        <topology evidence="1 9">Single-pass membrane protein</topology>
    </subcellularLocation>
</comment>
<dbReference type="InterPro" id="IPR058731">
    <property type="entry name" value="Znf-B_box_ZFPL1-like"/>
</dbReference>
<evidence type="ECO:0000256" key="7">
    <source>
        <dbReference type="ARBA" id="ARBA00022989"/>
    </source>
</evidence>
<dbReference type="AlphaFoldDB" id="A0A482VHI4"/>
<dbReference type="Pfam" id="PF25998">
    <property type="entry name" value="U-box_ZFPL1"/>
    <property type="match status" value="1"/>
</dbReference>
<keyword evidence="6 9" id="KW-0862">Zinc</keyword>
<dbReference type="PANTHER" id="PTHR12981:SF0">
    <property type="entry name" value="ZINC FINGER PROTEIN-LIKE 1"/>
    <property type="match status" value="1"/>
</dbReference>
<evidence type="ECO:0000256" key="10">
    <source>
        <dbReference type="SAM" id="MobiDB-lite"/>
    </source>
</evidence>
<feature type="region of interest" description="Disordered" evidence="10">
    <location>
        <begin position="442"/>
        <end position="508"/>
    </location>
</feature>
<dbReference type="Pfam" id="PF25993">
    <property type="entry name" value="zf-B_box_ZFPL1"/>
    <property type="match status" value="1"/>
</dbReference>
<evidence type="ECO:0000313" key="14">
    <source>
        <dbReference type="Proteomes" id="UP000292052"/>
    </source>
</evidence>
<evidence type="ECO:0000256" key="6">
    <source>
        <dbReference type="ARBA" id="ARBA00022833"/>
    </source>
</evidence>
<keyword evidence="4 9" id="KW-0479">Metal-binding</keyword>
<keyword evidence="3" id="KW-0812">Transmembrane</keyword>
<accession>A0A482VHI4</accession>
<proteinExistence type="inferred from homology"/>